<evidence type="ECO:0000313" key="3">
    <source>
        <dbReference type="Proteomes" id="UP001633002"/>
    </source>
</evidence>
<feature type="compositionally biased region" description="Basic and acidic residues" evidence="1">
    <location>
        <begin position="299"/>
        <end position="309"/>
    </location>
</feature>
<keyword evidence="3" id="KW-1185">Reference proteome</keyword>
<protein>
    <submittedName>
        <fullName evidence="2">Uncharacterized protein</fullName>
    </submittedName>
</protein>
<dbReference type="Proteomes" id="UP001633002">
    <property type="component" value="Unassembled WGS sequence"/>
</dbReference>
<name>A0ABD3GCE3_9MARC</name>
<dbReference type="AlphaFoldDB" id="A0ABD3GCE3"/>
<comment type="caution">
    <text evidence="2">The sequence shown here is derived from an EMBL/GenBank/DDBJ whole genome shotgun (WGS) entry which is preliminary data.</text>
</comment>
<feature type="region of interest" description="Disordered" evidence="1">
    <location>
        <begin position="118"/>
        <end position="140"/>
    </location>
</feature>
<dbReference type="EMBL" id="JBJQOH010000008">
    <property type="protein sequence ID" value="KAL3676613.1"/>
    <property type="molecule type" value="Genomic_DNA"/>
</dbReference>
<accession>A0ABD3GCE3</accession>
<gene>
    <name evidence="2" type="ORF">R1sor_026561</name>
</gene>
<proteinExistence type="predicted"/>
<feature type="compositionally biased region" description="Polar residues" evidence="1">
    <location>
        <begin position="333"/>
        <end position="361"/>
    </location>
</feature>
<organism evidence="2 3">
    <name type="scientific">Riccia sorocarpa</name>
    <dbReference type="NCBI Taxonomy" id="122646"/>
    <lineage>
        <taxon>Eukaryota</taxon>
        <taxon>Viridiplantae</taxon>
        <taxon>Streptophyta</taxon>
        <taxon>Embryophyta</taxon>
        <taxon>Marchantiophyta</taxon>
        <taxon>Marchantiopsida</taxon>
        <taxon>Marchantiidae</taxon>
        <taxon>Marchantiales</taxon>
        <taxon>Ricciaceae</taxon>
        <taxon>Riccia</taxon>
    </lineage>
</organism>
<reference evidence="2 3" key="1">
    <citation type="submission" date="2024-09" db="EMBL/GenBank/DDBJ databases">
        <title>Chromosome-scale assembly of Riccia sorocarpa.</title>
        <authorList>
            <person name="Paukszto L."/>
        </authorList>
    </citation>
    <scope>NUCLEOTIDE SEQUENCE [LARGE SCALE GENOMIC DNA]</scope>
    <source>
        <strain evidence="2">LP-2024</strain>
        <tissue evidence="2">Aerial parts of the thallus</tissue>
    </source>
</reference>
<feature type="compositionally biased region" description="Basic and acidic residues" evidence="1">
    <location>
        <begin position="118"/>
        <end position="129"/>
    </location>
</feature>
<evidence type="ECO:0000313" key="2">
    <source>
        <dbReference type="EMBL" id="KAL3676613.1"/>
    </source>
</evidence>
<evidence type="ECO:0000256" key="1">
    <source>
        <dbReference type="SAM" id="MobiDB-lite"/>
    </source>
</evidence>
<sequence length="361" mass="38962">MIDIGMKVGRFAGAVDNITPSLQWRKVPARRSCLVGGHWTTYKEGISIIVITATTVRFTMPRLSKKTSSKRSIEIIDSPVSHNTRLRMQQRETVEEFCKFIGSPGVVQKKDVEEVLKERDGEDVEKTVPDGDDITTGGNGCEKCQVGDHIARSHEEFFQEDTDRISLGFEGRMAPQEGSSSASRKGVKRRSLGSSVVTRLFEGDEGWDVEGRVRSVGAIPFGSSVDTVVRSVNFESEKPPQDFPPLEGQERTASLEFDAVKRGEAIAETADWSSGADEGETSGGRDVVGRSSGQEESPDSCHSHEREASTHTGARNPEATSPRHGGTPLAGESSRSLGQGQSPSGSHSKSTGVLNSVSAQN</sequence>
<feature type="region of interest" description="Disordered" evidence="1">
    <location>
        <begin position="235"/>
        <end position="361"/>
    </location>
</feature>